<dbReference type="InterPro" id="IPR018911">
    <property type="entry name" value="Gmad2_Ig-like_dom"/>
</dbReference>
<evidence type="ECO:0000313" key="5">
    <source>
        <dbReference type="Proteomes" id="UP001519289"/>
    </source>
</evidence>
<sequence length="298" mass="30691">MSTSRRALATALMALVLTLSACTAADPASRQEGDASTASPASGGVNRQVPQGGGAQDPDTPVQSPATGTAPGDVQVPPVPEPVLNEPPTSGGGQGGGVDANPAEPAPPVTGVTLRWEAGLDAFLVVSGLASVPDVHVELRAGDEVLAEVEAEVRDRRFTASLPAPPAGTAADVVIATAGPQRQPVAQLSVPEPWVGPVWSANFSEVLTRQLDERNVLVSGKARVWEGVFDIQVRVDGQVKASQPVTVAEGAPAYSPFEVRIALDEPLPAEGVEVYFVTQSQRDGSMQVELVTGLLHGK</sequence>
<gene>
    <name evidence="4" type="ORF">J2Z79_001926</name>
</gene>
<name>A0ABS4JUG4_9FIRM</name>
<reference evidence="4 5" key="1">
    <citation type="submission" date="2021-03" db="EMBL/GenBank/DDBJ databases">
        <title>Genomic Encyclopedia of Type Strains, Phase IV (KMG-IV): sequencing the most valuable type-strain genomes for metagenomic binning, comparative biology and taxonomic classification.</title>
        <authorList>
            <person name="Goeker M."/>
        </authorList>
    </citation>
    <scope>NUCLEOTIDE SEQUENCE [LARGE SCALE GENOMIC DNA]</scope>
    <source>
        <strain evidence="4 5">DSM 27138</strain>
    </source>
</reference>
<comment type="caution">
    <text evidence="4">The sequence shown here is derived from an EMBL/GenBank/DDBJ whole genome shotgun (WGS) entry which is preliminary data.</text>
</comment>
<keyword evidence="5" id="KW-1185">Reference proteome</keyword>
<dbReference type="Pfam" id="PF10648">
    <property type="entry name" value="Gmad2"/>
    <property type="match status" value="1"/>
</dbReference>
<evidence type="ECO:0000259" key="3">
    <source>
        <dbReference type="Pfam" id="PF10648"/>
    </source>
</evidence>
<dbReference type="RefSeq" id="WP_209466642.1">
    <property type="nucleotide sequence ID" value="NZ_JAGGLG010000014.1"/>
</dbReference>
<evidence type="ECO:0000256" key="2">
    <source>
        <dbReference type="SAM" id="SignalP"/>
    </source>
</evidence>
<evidence type="ECO:0000256" key="1">
    <source>
        <dbReference type="SAM" id="MobiDB-lite"/>
    </source>
</evidence>
<dbReference type="Proteomes" id="UP001519289">
    <property type="component" value="Unassembled WGS sequence"/>
</dbReference>
<evidence type="ECO:0000313" key="4">
    <source>
        <dbReference type="EMBL" id="MBP2018511.1"/>
    </source>
</evidence>
<accession>A0ABS4JUG4</accession>
<organism evidence="4 5">
    <name type="scientific">Symbiobacterium terraclitae</name>
    <dbReference type="NCBI Taxonomy" id="557451"/>
    <lineage>
        <taxon>Bacteria</taxon>
        <taxon>Bacillati</taxon>
        <taxon>Bacillota</taxon>
        <taxon>Clostridia</taxon>
        <taxon>Eubacteriales</taxon>
        <taxon>Symbiobacteriaceae</taxon>
        <taxon>Symbiobacterium</taxon>
    </lineage>
</organism>
<dbReference type="EMBL" id="JAGGLG010000014">
    <property type="protein sequence ID" value="MBP2018511.1"/>
    <property type="molecule type" value="Genomic_DNA"/>
</dbReference>
<proteinExistence type="predicted"/>
<feature type="chain" id="PRO_5046386695" description="Bacterial spore germination immunoglobulin-like domain-containing protein" evidence="2">
    <location>
        <begin position="25"/>
        <end position="298"/>
    </location>
</feature>
<feature type="domain" description="Bacterial spore germination immunoglobulin-like" evidence="3">
    <location>
        <begin position="214"/>
        <end position="285"/>
    </location>
</feature>
<feature type="region of interest" description="Disordered" evidence="1">
    <location>
        <begin position="25"/>
        <end position="108"/>
    </location>
</feature>
<feature type="compositionally biased region" description="Low complexity" evidence="1">
    <location>
        <begin position="71"/>
        <end position="88"/>
    </location>
</feature>
<dbReference type="PROSITE" id="PS51257">
    <property type="entry name" value="PROKAR_LIPOPROTEIN"/>
    <property type="match status" value="1"/>
</dbReference>
<feature type="signal peptide" evidence="2">
    <location>
        <begin position="1"/>
        <end position="24"/>
    </location>
</feature>
<protein>
    <recommendedName>
        <fullName evidence="3">Bacterial spore germination immunoglobulin-like domain-containing protein</fullName>
    </recommendedName>
</protein>
<keyword evidence="2" id="KW-0732">Signal</keyword>